<dbReference type="Proteomes" id="UP000323946">
    <property type="component" value="Unassembled WGS sequence"/>
</dbReference>
<dbReference type="SMART" id="SM00382">
    <property type="entry name" value="AAA"/>
    <property type="match status" value="1"/>
</dbReference>
<dbReference type="Gene3D" id="1.20.1560.10">
    <property type="entry name" value="ABC transporter type 1, transmembrane domain"/>
    <property type="match status" value="1"/>
</dbReference>
<evidence type="ECO:0000259" key="12">
    <source>
        <dbReference type="PROSITE" id="PS50893"/>
    </source>
</evidence>
<evidence type="ECO:0000256" key="10">
    <source>
        <dbReference type="SAM" id="MobiDB-lite"/>
    </source>
</evidence>
<protein>
    <submittedName>
        <fullName evidence="14">ABC transporter ATP-binding protein</fullName>
    </submittedName>
</protein>
<name>A0A5M7C002_SACHI</name>
<evidence type="ECO:0000256" key="8">
    <source>
        <dbReference type="ARBA" id="ARBA00023136"/>
    </source>
</evidence>
<evidence type="ECO:0000256" key="7">
    <source>
        <dbReference type="ARBA" id="ARBA00022989"/>
    </source>
</evidence>
<keyword evidence="6 14" id="KW-0067">ATP-binding</keyword>
<dbReference type="GO" id="GO:0016887">
    <property type="term" value="F:ATP hydrolysis activity"/>
    <property type="evidence" value="ECO:0007669"/>
    <property type="project" value="InterPro"/>
</dbReference>
<evidence type="ECO:0000256" key="11">
    <source>
        <dbReference type="SAM" id="Phobius"/>
    </source>
</evidence>
<feature type="compositionally biased region" description="Basic and acidic residues" evidence="10">
    <location>
        <begin position="15"/>
        <end position="34"/>
    </location>
</feature>
<feature type="region of interest" description="Disordered" evidence="10">
    <location>
        <begin position="1"/>
        <end position="34"/>
    </location>
</feature>
<keyword evidence="3" id="KW-1003">Cell membrane</keyword>
<dbReference type="OrthoDB" id="9806127at2"/>
<dbReference type="SUPFAM" id="SSF90123">
    <property type="entry name" value="ABC transporter transmembrane region"/>
    <property type="match status" value="1"/>
</dbReference>
<dbReference type="Gene3D" id="3.40.50.300">
    <property type="entry name" value="P-loop containing nucleotide triphosphate hydrolases"/>
    <property type="match status" value="1"/>
</dbReference>
<feature type="domain" description="ABC transmembrane type-1" evidence="13">
    <location>
        <begin position="57"/>
        <end position="342"/>
    </location>
</feature>
<feature type="transmembrane region" description="Helical" evidence="11">
    <location>
        <begin position="201"/>
        <end position="217"/>
    </location>
</feature>
<reference evidence="14 15" key="1">
    <citation type="submission" date="2019-09" db="EMBL/GenBank/DDBJ databases">
        <title>Draft genome sequence of the thermophilic Saccharopolyspora hirsuta VKM Ac-666T.</title>
        <authorList>
            <person name="Lobastova T.G."/>
            <person name="Fokina V."/>
            <person name="Bragin E.Y."/>
            <person name="Shtratnikova V.Y."/>
            <person name="Starodumova I.P."/>
            <person name="Tarlachkov S.V."/>
            <person name="Donova M.V."/>
        </authorList>
    </citation>
    <scope>NUCLEOTIDE SEQUENCE [LARGE SCALE GENOMIC DNA]</scope>
    <source>
        <strain evidence="14 15">VKM Ac-666</strain>
    </source>
</reference>
<dbReference type="InterPro" id="IPR011527">
    <property type="entry name" value="ABC1_TM_dom"/>
</dbReference>
<dbReference type="Pfam" id="PF00664">
    <property type="entry name" value="ABC_membrane"/>
    <property type="match status" value="1"/>
</dbReference>
<comment type="similarity">
    <text evidence="9">Belongs to the ABC transporter superfamily. Lipid exporter (TC 3.A.1.106) family.</text>
</comment>
<dbReference type="SMR" id="A0A5M7C002"/>
<evidence type="ECO:0000256" key="9">
    <source>
        <dbReference type="ARBA" id="ARBA00061644"/>
    </source>
</evidence>
<evidence type="ECO:0000256" key="4">
    <source>
        <dbReference type="ARBA" id="ARBA00022692"/>
    </source>
</evidence>
<dbReference type="PROSITE" id="PS00211">
    <property type="entry name" value="ABC_TRANSPORTER_1"/>
    <property type="match status" value="1"/>
</dbReference>
<gene>
    <name evidence="14" type="ORF">F1721_09695</name>
</gene>
<evidence type="ECO:0000256" key="5">
    <source>
        <dbReference type="ARBA" id="ARBA00022741"/>
    </source>
</evidence>
<comment type="caution">
    <text evidence="14">The sequence shown here is derived from an EMBL/GenBank/DDBJ whole genome shotgun (WGS) entry which is preliminary data.</text>
</comment>
<evidence type="ECO:0000313" key="15">
    <source>
        <dbReference type="Proteomes" id="UP000323946"/>
    </source>
</evidence>
<proteinExistence type="inferred from homology"/>
<dbReference type="InterPro" id="IPR003439">
    <property type="entry name" value="ABC_transporter-like_ATP-bd"/>
</dbReference>
<keyword evidence="7 11" id="KW-1133">Transmembrane helix</keyword>
<accession>A0A5M7C002</accession>
<organism evidence="14 15">
    <name type="scientific">Saccharopolyspora hirsuta</name>
    <dbReference type="NCBI Taxonomy" id="1837"/>
    <lineage>
        <taxon>Bacteria</taxon>
        <taxon>Bacillati</taxon>
        <taxon>Actinomycetota</taxon>
        <taxon>Actinomycetes</taxon>
        <taxon>Pseudonocardiales</taxon>
        <taxon>Pseudonocardiaceae</taxon>
        <taxon>Saccharopolyspora</taxon>
    </lineage>
</organism>
<dbReference type="PROSITE" id="PS50893">
    <property type="entry name" value="ABC_TRANSPORTER_2"/>
    <property type="match status" value="1"/>
</dbReference>
<evidence type="ECO:0000313" key="14">
    <source>
        <dbReference type="EMBL" id="KAA5835063.1"/>
    </source>
</evidence>
<keyword evidence="15" id="KW-1185">Reference proteome</keyword>
<dbReference type="AlphaFoldDB" id="A0A5M7C002"/>
<evidence type="ECO:0000256" key="1">
    <source>
        <dbReference type="ARBA" id="ARBA00004651"/>
    </source>
</evidence>
<keyword evidence="4 11" id="KW-0812">Transmembrane</keyword>
<feature type="transmembrane region" description="Helical" evidence="11">
    <location>
        <begin position="96"/>
        <end position="117"/>
    </location>
</feature>
<feature type="domain" description="ABC transporter" evidence="12">
    <location>
        <begin position="376"/>
        <end position="611"/>
    </location>
</feature>
<evidence type="ECO:0000256" key="3">
    <source>
        <dbReference type="ARBA" id="ARBA00022475"/>
    </source>
</evidence>
<evidence type="ECO:0000256" key="6">
    <source>
        <dbReference type="ARBA" id="ARBA00022840"/>
    </source>
</evidence>
<keyword evidence="5" id="KW-0547">Nucleotide-binding</keyword>
<keyword evidence="2" id="KW-0813">Transport</keyword>
<dbReference type="PROSITE" id="PS50929">
    <property type="entry name" value="ABC_TM1F"/>
    <property type="match status" value="1"/>
</dbReference>
<dbReference type="SUPFAM" id="SSF52540">
    <property type="entry name" value="P-loop containing nucleoside triphosphate hydrolases"/>
    <property type="match status" value="1"/>
</dbReference>
<evidence type="ECO:0000256" key="2">
    <source>
        <dbReference type="ARBA" id="ARBA00022448"/>
    </source>
</evidence>
<dbReference type="InterPro" id="IPR039421">
    <property type="entry name" value="Type_1_exporter"/>
</dbReference>
<dbReference type="RefSeq" id="WP_150066259.1">
    <property type="nucleotide sequence ID" value="NZ_VWPH01000004.1"/>
</dbReference>
<dbReference type="FunFam" id="3.40.50.300:FF:000299">
    <property type="entry name" value="ABC transporter ATP-binding protein/permease"/>
    <property type="match status" value="1"/>
</dbReference>
<dbReference type="PANTHER" id="PTHR43394">
    <property type="entry name" value="ATP-DEPENDENT PERMEASE MDL1, MITOCHONDRIAL"/>
    <property type="match status" value="1"/>
</dbReference>
<keyword evidence="8 11" id="KW-0472">Membrane</keyword>
<evidence type="ECO:0000259" key="13">
    <source>
        <dbReference type="PROSITE" id="PS50929"/>
    </source>
</evidence>
<dbReference type="InterPro" id="IPR027417">
    <property type="entry name" value="P-loop_NTPase"/>
</dbReference>
<sequence length="618" mass="67181">MSQPKTITEDSEQESPERREPDVEGYEELDRQERRELQKRSRRLLGDLLAPHSKGAVLALVLALLDTAAEMARPLLIAAVIDSGIPAAGGGDYGPLAWYVIGYAASSVASAGLTYAFMTLSGRIGQDVLLDLRHRLFRHVQKLSISFHESYRSSKIISRLTSDVEALSELLEESIEGLLRAFLSVVTIAVLLIWLDLPLTSVILLTFIPLLLVTSAYRKRSYQHFRRTRTTIARVTGHFVETMNGIRAVQAYRQEGTNSRSMRERNAANQDATVRAGFALAHSTAAINFIGNATIALVLLVGGWRIVQGELAVGVLAAYVLYLRKFYDPVDDLARFANSYASASAALEKISGVLAEQPKVAHPPEREPLRISDASVEFRHVEFRYPSGEETVLPDLDVRIPAGQTVAMVGATGSGKSTIAKLLARFYDPVSGVVAINGVDLRDIPETDLRAAIAMVTQESFLFSGSVADNIALGRPSASRADVEAAAKAIGAHEFISKLPDGYDSEVNKRGCRLSAGQRQLVALARVLLADPAIVILDEATSSMDIATERTVQRALRTVLSGRTALIIAHRLSTVLTADRVLVIERGRIVEDGRPSDLIGNGDQFAALHEAWLISTKG</sequence>
<dbReference type="GO" id="GO:0005524">
    <property type="term" value="F:ATP binding"/>
    <property type="evidence" value="ECO:0007669"/>
    <property type="project" value="UniProtKB-KW"/>
</dbReference>
<dbReference type="InterPro" id="IPR003593">
    <property type="entry name" value="AAA+_ATPase"/>
</dbReference>
<dbReference type="Pfam" id="PF00005">
    <property type="entry name" value="ABC_tran"/>
    <property type="match status" value="1"/>
</dbReference>
<comment type="subcellular location">
    <subcellularLocation>
        <location evidence="1">Cell membrane</location>
        <topology evidence="1">Multi-pass membrane protein</topology>
    </subcellularLocation>
</comment>
<dbReference type="EMBL" id="VWPH01000004">
    <property type="protein sequence ID" value="KAA5835063.1"/>
    <property type="molecule type" value="Genomic_DNA"/>
</dbReference>
<dbReference type="CDD" id="cd18546">
    <property type="entry name" value="ABC_6TM_Rv0194_D2_like"/>
    <property type="match status" value="1"/>
</dbReference>
<dbReference type="GO" id="GO:0005886">
    <property type="term" value="C:plasma membrane"/>
    <property type="evidence" value="ECO:0007669"/>
    <property type="project" value="UniProtKB-SubCell"/>
</dbReference>
<dbReference type="InterPro" id="IPR017871">
    <property type="entry name" value="ABC_transporter-like_CS"/>
</dbReference>
<dbReference type="GO" id="GO:0015421">
    <property type="term" value="F:ABC-type oligopeptide transporter activity"/>
    <property type="evidence" value="ECO:0007669"/>
    <property type="project" value="TreeGrafter"/>
</dbReference>
<dbReference type="InterPro" id="IPR036640">
    <property type="entry name" value="ABC1_TM_sf"/>
</dbReference>
<dbReference type="PANTHER" id="PTHR43394:SF1">
    <property type="entry name" value="ATP-BINDING CASSETTE SUB-FAMILY B MEMBER 10, MITOCHONDRIAL"/>
    <property type="match status" value="1"/>
</dbReference>